<evidence type="ECO:0000313" key="2">
    <source>
        <dbReference type="EMBL" id="SIQ58834.1"/>
    </source>
</evidence>
<name>A0A1N6TZT2_9GAMM</name>
<dbReference type="RefSeq" id="WP_010322606.1">
    <property type="nucleotide sequence ID" value="NZ_FTMN01000006.1"/>
</dbReference>
<feature type="transmembrane region" description="Helical" evidence="1">
    <location>
        <begin position="53"/>
        <end position="74"/>
    </location>
</feature>
<feature type="transmembrane region" description="Helical" evidence="1">
    <location>
        <begin position="21"/>
        <end position="41"/>
    </location>
</feature>
<accession>A0A1N6TZT2</accession>
<keyword evidence="1" id="KW-0812">Transmembrane</keyword>
<dbReference type="EMBL" id="FTMN01000006">
    <property type="protein sequence ID" value="SIQ58834.1"/>
    <property type="molecule type" value="Genomic_DNA"/>
</dbReference>
<evidence type="ECO:0000256" key="1">
    <source>
        <dbReference type="SAM" id="Phobius"/>
    </source>
</evidence>
<organism evidence="2 3">
    <name type="scientific">Marinobacterium stanieri</name>
    <dbReference type="NCBI Taxonomy" id="49186"/>
    <lineage>
        <taxon>Bacteria</taxon>
        <taxon>Pseudomonadati</taxon>
        <taxon>Pseudomonadota</taxon>
        <taxon>Gammaproteobacteria</taxon>
        <taxon>Oceanospirillales</taxon>
        <taxon>Oceanospirillaceae</taxon>
        <taxon>Marinobacterium</taxon>
    </lineage>
</organism>
<dbReference type="Proteomes" id="UP000186895">
    <property type="component" value="Unassembled WGS sequence"/>
</dbReference>
<sequence>MNWQRLKARLRRQAEDGRANLRNLMSGAFLFFVGLGAIMMAQYSLPSGLKAEMLALAGLILLSLGSILALYGYLSLSLLRIWHFLDDDDERRDDTPPRH</sequence>
<evidence type="ECO:0000313" key="3">
    <source>
        <dbReference type="Proteomes" id="UP000186895"/>
    </source>
</evidence>
<dbReference type="STRING" id="49186.SAMN05421647_106117"/>
<gene>
    <name evidence="2" type="ORF">SAMN05421647_106117</name>
</gene>
<keyword evidence="1" id="KW-0472">Membrane</keyword>
<keyword evidence="1" id="KW-1133">Transmembrane helix</keyword>
<dbReference type="AlphaFoldDB" id="A0A1N6TZT2"/>
<proteinExistence type="predicted"/>
<reference evidence="2 3" key="1">
    <citation type="submission" date="2017-01" db="EMBL/GenBank/DDBJ databases">
        <authorList>
            <person name="Mah S.A."/>
            <person name="Swanson W.J."/>
            <person name="Moy G.W."/>
            <person name="Vacquier V.D."/>
        </authorList>
    </citation>
    <scope>NUCLEOTIDE SEQUENCE [LARGE SCALE GENOMIC DNA]</scope>
    <source>
        <strain evidence="2 3">DSM 7027</strain>
    </source>
</reference>
<protein>
    <submittedName>
        <fullName evidence="2">Uncharacterized protein</fullName>
    </submittedName>
</protein>
<keyword evidence="3" id="KW-1185">Reference proteome</keyword>